<comment type="similarity">
    <text evidence="1">Belongs to the peptidase C2 family.</text>
</comment>
<name>A0AAV2H5P0_LYMST</name>
<dbReference type="InterPro" id="IPR038765">
    <property type="entry name" value="Papain-like_cys_pep_sf"/>
</dbReference>
<dbReference type="GO" id="GO:0005737">
    <property type="term" value="C:cytoplasm"/>
    <property type="evidence" value="ECO:0007669"/>
    <property type="project" value="TreeGrafter"/>
</dbReference>
<feature type="active site" evidence="2">
    <location>
        <position position="23"/>
    </location>
</feature>
<evidence type="ECO:0000256" key="2">
    <source>
        <dbReference type="PIRSR" id="PIRSR622684-1"/>
    </source>
</evidence>
<gene>
    <name evidence="5" type="ORF">GSLYS_00003182001</name>
</gene>
<organism evidence="5 6">
    <name type="scientific">Lymnaea stagnalis</name>
    <name type="common">Great pond snail</name>
    <name type="synonym">Helix stagnalis</name>
    <dbReference type="NCBI Taxonomy" id="6523"/>
    <lineage>
        <taxon>Eukaryota</taxon>
        <taxon>Metazoa</taxon>
        <taxon>Spiralia</taxon>
        <taxon>Lophotrochozoa</taxon>
        <taxon>Mollusca</taxon>
        <taxon>Gastropoda</taxon>
        <taxon>Heterobranchia</taxon>
        <taxon>Euthyneura</taxon>
        <taxon>Panpulmonata</taxon>
        <taxon>Hygrophila</taxon>
        <taxon>Lymnaeoidea</taxon>
        <taxon>Lymnaeidae</taxon>
        <taxon>Lymnaea</taxon>
    </lineage>
</organism>
<accession>A0AAV2H5P0</accession>
<evidence type="ECO:0000256" key="1">
    <source>
        <dbReference type="ARBA" id="ARBA00007623"/>
    </source>
</evidence>
<evidence type="ECO:0000313" key="6">
    <source>
        <dbReference type="Proteomes" id="UP001497497"/>
    </source>
</evidence>
<dbReference type="AlphaFoldDB" id="A0AAV2H5P0"/>
<dbReference type="FunFam" id="3.90.70.10:FF:000114">
    <property type="entry name" value="Calpain a"/>
    <property type="match status" value="1"/>
</dbReference>
<keyword evidence="6" id="KW-1185">Reference proteome</keyword>
<dbReference type="PROSITE" id="PS50203">
    <property type="entry name" value="CALPAIN_CAT"/>
    <property type="match status" value="1"/>
</dbReference>
<dbReference type="GO" id="GO:0006508">
    <property type="term" value="P:proteolysis"/>
    <property type="evidence" value="ECO:0007669"/>
    <property type="project" value="InterPro"/>
</dbReference>
<dbReference type="PANTHER" id="PTHR10183">
    <property type="entry name" value="CALPAIN"/>
    <property type="match status" value="1"/>
</dbReference>
<feature type="active site" evidence="2">
    <location>
        <position position="47"/>
    </location>
</feature>
<dbReference type="EMBL" id="CAXITT010000041">
    <property type="protein sequence ID" value="CAL1529012.1"/>
    <property type="molecule type" value="Genomic_DNA"/>
</dbReference>
<dbReference type="InterPro" id="IPR001300">
    <property type="entry name" value="Peptidase_C2_calpain_cat"/>
</dbReference>
<feature type="domain" description="Calpain catalytic" evidence="4">
    <location>
        <begin position="18"/>
        <end position="105"/>
    </location>
</feature>
<dbReference type="Proteomes" id="UP001497497">
    <property type="component" value="Unassembled WGS sequence"/>
</dbReference>
<dbReference type="PANTHER" id="PTHR10183:SF433">
    <property type="entry name" value="CALPAIN-A-RELATED"/>
    <property type="match status" value="1"/>
</dbReference>
<evidence type="ECO:0000256" key="3">
    <source>
        <dbReference type="PROSITE-ProRule" id="PRU00239"/>
    </source>
</evidence>
<dbReference type="Gene3D" id="3.90.70.10">
    <property type="entry name" value="Cysteine proteinases"/>
    <property type="match status" value="1"/>
</dbReference>
<dbReference type="InterPro" id="IPR022684">
    <property type="entry name" value="Calpain_cysteine_protease"/>
</dbReference>
<comment type="caution">
    <text evidence="3">Lacks conserved residue(s) required for the propagation of feature annotation.</text>
</comment>
<evidence type="ECO:0000313" key="5">
    <source>
        <dbReference type="EMBL" id="CAL1529012.1"/>
    </source>
</evidence>
<evidence type="ECO:0000259" key="4">
    <source>
        <dbReference type="PROSITE" id="PS50203"/>
    </source>
</evidence>
<dbReference type="SUPFAM" id="SSF54001">
    <property type="entry name" value="Cysteine proteinases"/>
    <property type="match status" value="1"/>
</dbReference>
<sequence>MGAGIYEEQPRTSQLLDGLESGHAYSITGFYQVALRGSNFNLIRLRNPWGRGEWKGAWSDESKEMNALPMGDKESLLFQIQDDGEFWMDFDDFITMFDEISICKL</sequence>
<proteinExistence type="inferred from homology"/>
<comment type="caution">
    <text evidence="5">The sequence shown here is derived from an EMBL/GenBank/DDBJ whole genome shotgun (WGS) entry which is preliminary data.</text>
</comment>
<dbReference type="Pfam" id="PF00648">
    <property type="entry name" value="Peptidase_C2"/>
    <property type="match status" value="1"/>
</dbReference>
<protein>
    <recommendedName>
        <fullName evidence="4">Calpain catalytic domain-containing protein</fullName>
    </recommendedName>
</protein>
<reference evidence="5 6" key="1">
    <citation type="submission" date="2024-04" db="EMBL/GenBank/DDBJ databases">
        <authorList>
            <consortium name="Genoscope - CEA"/>
            <person name="William W."/>
        </authorList>
    </citation>
    <scope>NUCLEOTIDE SEQUENCE [LARGE SCALE GENOMIC DNA]</scope>
</reference>
<dbReference type="GO" id="GO:0004198">
    <property type="term" value="F:calcium-dependent cysteine-type endopeptidase activity"/>
    <property type="evidence" value="ECO:0007669"/>
    <property type="project" value="InterPro"/>
</dbReference>